<sequence length="246" mass="28126">MTQILAHRGFSAAFPENTMKSFIEAEKAGADGLEIDVQLTKDGEVVVIHDEKVDRTTNGIGFVKDLTYRDLQRLDASYKNKKWLTKEPIPAFSKLLEWLTTNTLTCNVELKNGIFPYTGMEEKVISLIRHYKLEDRIILSSFNHYSIVNCYRLAPEIETAPLYSEGIYMPWIYAQSIKSKGIHPKLIAAPNEIILRAMENGIAVRPYTVNKEKDMQRLFEVGCTAFITDNPVKALEIKEKRPRIKN</sequence>
<evidence type="ECO:0000259" key="1">
    <source>
        <dbReference type="PROSITE" id="PS51704"/>
    </source>
</evidence>
<dbReference type="SUPFAM" id="SSF51695">
    <property type="entry name" value="PLC-like phosphodiesterases"/>
    <property type="match status" value="1"/>
</dbReference>
<feature type="domain" description="GP-PDE" evidence="1">
    <location>
        <begin position="2"/>
        <end position="238"/>
    </location>
</feature>
<comment type="caution">
    <text evidence="2">The sequence shown here is derived from an EMBL/GenBank/DDBJ whole genome shotgun (WGS) entry which is preliminary data.</text>
</comment>
<organism evidence="2 3">
    <name type="scientific">Pseudoneobacillus rhizosphaerae</name>
    <dbReference type="NCBI Taxonomy" id="2880968"/>
    <lineage>
        <taxon>Bacteria</taxon>
        <taxon>Bacillati</taxon>
        <taxon>Bacillota</taxon>
        <taxon>Bacilli</taxon>
        <taxon>Bacillales</taxon>
        <taxon>Bacillaceae</taxon>
        <taxon>Pseudoneobacillus</taxon>
    </lineage>
</organism>
<dbReference type="PANTHER" id="PTHR46211:SF1">
    <property type="entry name" value="GLYCEROPHOSPHODIESTER PHOSPHODIESTERASE, CYTOPLASMIC"/>
    <property type="match status" value="1"/>
</dbReference>
<gene>
    <name evidence="2" type="primary">glpQ_2</name>
    <name evidence="2" type="ORF">NEOCIP111885_03036</name>
</gene>
<name>A0A9C7GBA5_9BACI</name>
<dbReference type="CDD" id="cd08563">
    <property type="entry name" value="GDPD_TtGDE_like"/>
    <property type="match status" value="1"/>
</dbReference>
<dbReference type="EC" id="3.1.4.46" evidence="2"/>
<dbReference type="PROSITE" id="PS51704">
    <property type="entry name" value="GP_PDE"/>
    <property type="match status" value="1"/>
</dbReference>
<keyword evidence="2" id="KW-0378">Hydrolase</keyword>
<keyword evidence="3" id="KW-1185">Reference proteome</keyword>
<dbReference type="RefSeq" id="WP_230497535.1">
    <property type="nucleotide sequence ID" value="NZ_CAKJTG010000018.1"/>
</dbReference>
<dbReference type="GO" id="GO:0008889">
    <property type="term" value="F:glycerophosphodiester phosphodiesterase activity"/>
    <property type="evidence" value="ECO:0007669"/>
    <property type="project" value="UniProtKB-EC"/>
</dbReference>
<protein>
    <submittedName>
        <fullName evidence="2">Glycerophosphodiester phosphodiesterase</fullName>
        <ecNumber evidence="2">3.1.4.46</ecNumber>
    </submittedName>
</protein>
<dbReference type="GO" id="GO:0006629">
    <property type="term" value="P:lipid metabolic process"/>
    <property type="evidence" value="ECO:0007669"/>
    <property type="project" value="InterPro"/>
</dbReference>
<dbReference type="PANTHER" id="PTHR46211">
    <property type="entry name" value="GLYCEROPHOSPHORYL DIESTER PHOSPHODIESTERASE"/>
    <property type="match status" value="1"/>
</dbReference>
<dbReference type="Gene3D" id="3.20.20.190">
    <property type="entry name" value="Phosphatidylinositol (PI) phosphodiesterase"/>
    <property type="match status" value="1"/>
</dbReference>
<dbReference type="EMBL" id="CAKJTG010000018">
    <property type="protein sequence ID" value="CAG9609294.1"/>
    <property type="molecule type" value="Genomic_DNA"/>
</dbReference>
<dbReference type="InterPro" id="IPR017946">
    <property type="entry name" value="PLC-like_Pdiesterase_TIM-brl"/>
</dbReference>
<dbReference type="Pfam" id="PF03009">
    <property type="entry name" value="GDPD"/>
    <property type="match status" value="1"/>
</dbReference>
<dbReference type="InterPro" id="IPR030395">
    <property type="entry name" value="GP_PDE_dom"/>
</dbReference>
<proteinExistence type="predicted"/>
<dbReference type="Proteomes" id="UP000789845">
    <property type="component" value="Unassembled WGS sequence"/>
</dbReference>
<reference evidence="2" key="1">
    <citation type="submission" date="2021-10" db="EMBL/GenBank/DDBJ databases">
        <authorList>
            <person name="Criscuolo A."/>
        </authorList>
    </citation>
    <scope>NUCLEOTIDE SEQUENCE</scope>
    <source>
        <strain evidence="2">CIP111885</strain>
    </source>
</reference>
<evidence type="ECO:0000313" key="2">
    <source>
        <dbReference type="EMBL" id="CAG9609294.1"/>
    </source>
</evidence>
<dbReference type="AlphaFoldDB" id="A0A9C7GBA5"/>
<evidence type="ECO:0000313" key="3">
    <source>
        <dbReference type="Proteomes" id="UP000789845"/>
    </source>
</evidence>
<accession>A0A9C7GBA5</accession>